<organism evidence="5 6">
    <name type="scientific">Paenibacillus nasutitermitis</name>
    <dbReference type="NCBI Taxonomy" id="1652958"/>
    <lineage>
        <taxon>Bacteria</taxon>
        <taxon>Bacillati</taxon>
        <taxon>Bacillota</taxon>
        <taxon>Bacilli</taxon>
        <taxon>Bacillales</taxon>
        <taxon>Paenibacillaceae</taxon>
        <taxon>Paenibacillus</taxon>
    </lineage>
</organism>
<accession>A0A916ZDV9</accession>
<name>A0A916ZDV9_9BACL</name>
<evidence type="ECO:0000313" key="5">
    <source>
        <dbReference type="EMBL" id="GGD89827.1"/>
    </source>
</evidence>
<gene>
    <name evidence="5" type="primary">selA</name>
    <name evidence="5" type="ORF">GCM10010911_55610</name>
</gene>
<evidence type="ECO:0000313" key="6">
    <source>
        <dbReference type="Proteomes" id="UP000612456"/>
    </source>
</evidence>
<comment type="caution">
    <text evidence="5">The sequence shown here is derived from an EMBL/GenBank/DDBJ whole genome shotgun (WGS) entry which is preliminary data.</text>
</comment>
<comment type="similarity">
    <text evidence="3">Belongs to the SelA family.</text>
</comment>
<dbReference type="SUPFAM" id="SSF53383">
    <property type="entry name" value="PLP-dependent transferases"/>
    <property type="match status" value="1"/>
</dbReference>
<dbReference type="InterPro" id="IPR015421">
    <property type="entry name" value="PyrdxlP-dep_Trfase_major"/>
</dbReference>
<evidence type="ECO:0000256" key="4">
    <source>
        <dbReference type="PIRSR" id="PIRSR618319-50"/>
    </source>
</evidence>
<feature type="modified residue" description="N6-(pyridoxal phosphate)lysine" evidence="4">
    <location>
        <position position="215"/>
    </location>
</feature>
<reference evidence="5" key="2">
    <citation type="submission" date="2020-09" db="EMBL/GenBank/DDBJ databases">
        <authorList>
            <person name="Sun Q."/>
            <person name="Zhou Y."/>
        </authorList>
    </citation>
    <scope>NUCLEOTIDE SEQUENCE</scope>
    <source>
        <strain evidence="5">CGMCC 1.15178</strain>
    </source>
</reference>
<dbReference type="Pfam" id="PF03841">
    <property type="entry name" value="SelA"/>
    <property type="match status" value="1"/>
</dbReference>
<evidence type="ECO:0000256" key="1">
    <source>
        <dbReference type="ARBA" id="ARBA00001933"/>
    </source>
</evidence>
<dbReference type="Gene3D" id="3.40.640.10">
    <property type="entry name" value="Type I PLP-dependent aspartate aminotransferase-like (Major domain)"/>
    <property type="match status" value="1"/>
</dbReference>
<comment type="cofactor">
    <cofactor evidence="1 4">
        <name>pyridoxal 5'-phosphate</name>
        <dbReference type="ChEBI" id="CHEBI:597326"/>
    </cofactor>
</comment>
<dbReference type="Proteomes" id="UP000612456">
    <property type="component" value="Unassembled WGS sequence"/>
</dbReference>
<dbReference type="EMBL" id="BMHP01000004">
    <property type="protein sequence ID" value="GGD89827.1"/>
    <property type="molecule type" value="Genomic_DNA"/>
</dbReference>
<keyword evidence="6" id="KW-1185">Reference proteome</keyword>
<keyword evidence="2 4" id="KW-0663">Pyridoxal phosphate</keyword>
<reference evidence="5" key="1">
    <citation type="journal article" date="2014" name="Int. J. Syst. Evol. Microbiol.">
        <title>Complete genome sequence of Corynebacterium casei LMG S-19264T (=DSM 44701T), isolated from a smear-ripened cheese.</title>
        <authorList>
            <consortium name="US DOE Joint Genome Institute (JGI-PGF)"/>
            <person name="Walter F."/>
            <person name="Albersmeier A."/>
            <person name="Kalinowski J."/>
            <person name="Ruckert C."/>
        </authorList>
    </citation>
    <scope>NUCLEOTIDE SEQUENCE</scope>
    <source>
        <strain evidence="5">CGMCC 1.15178</strain>
    </source>
</reference>
<dbReference type="GO" id="GO:0004125">
    <property type="term" value="F:L-seryl-tRNA(Sec) selenium transferase activity"/>
    <property type="evidence" value="ECO:0007669"/>
    <property type="project" value="TreeGrafter"/>
</dbReference>
<dbReference type="PANTHER" id="PTHR32328">
    <property type="entry name" value="L-SERYL-TRNA(SEC) SELENIUM TRANSFERASE"/>
    <property type="match status" value="1"/>
</dbReference>
<evidence type="ECO:0000256" key="3">
    <source>
        <dbReference type="ARBA" id="ARBA00044507"/>
    </source>
</evidence>
<proteinExistence type="inferred from homology"/>
<dbReference type="InterPro" id="IPR018319">
    <property type="entry name" value="SelA-like"/>
</dbReference>
<evidence type="ECO:0008006" key="7">
    <source>
        <dbReference type="Google" id="ProtNLM"/>
    </source>
</evidence>
<evidence type="ECO:0000256" key="2">
    <source>
        <dbReference type="ARBA" id="ARBA00022898"/>
    </source>
</evidence>
<dbReference type="InterPro" id="IPR015424">
    <property type="entry name" value="PyrdxlP-dep_Trfase"/>
</dbReference>
<sequence length="400" mass="43334">MSTLYDRMGITKVINARGPATTLGSSRVHERVRTDIEEMLGLSVEMWELQKKASEAISRLTGAEAGCVVGCSAAGIAIAVAASMTGDDMAHIKELPTVRGGKNKIVIQKGHIIGVGDAPIHQVIRMTGAEVVEIGESIDCATYHLEASLTDEVAAAVYVTYLFGDSFPPNLLSLESFIEICKKKRIPVIVDAAYGTDYKSLISQGADIVIYSGQKWLGGATAGLICGSKDLVYACYLQENGIGRPMKVGKEGIAGVISAIEYHLSANPDHALQVQLKQATKFVERIQAIDGLSAQIGRKPHSPSIQVELRVAADDNLPTAWALNQGLAAGNPVIKVNDYFVQLGVLMFDFSFLDEGDEELIVQRIRYFIKQLGQSEGGKSYSKAQTRLDAMYDTYKKWMN</sequence>
<dbReference type="AlphaFoldDB" id="A0A916ZDV9"/>
<protein>
    <recommendedName>
        <fullName evidence="7">Aminotransferase class V-fold PLP-dependent enzyme</fullName>
    </recommendedName>
</protein>
<dbReference type="RefSeq" id="WP_188997150.1">
    <property type="nucleotide sequence ID" value="NZ_BMHP01000004.1"/>
</dbReference>
<dbReference type="PANTHER" id="PTHR32328:SF0">
    <property type="entry name" value="L-SERYL-TRNA(SEC) SELENIUM TRANSFERASE"/>
    <property type="match status" value="1"/>
</dbReference>